<dbReference type="PROSITE" id="PS51203">
    <property type="entry name" value="CS"/>
    <property type="match status" value="1"/>
</dbReference>
<sequence>MTQTPTKWAERKDKLFITVESSNATDVKVNFTDNSVSLTGSGITAKSSDVHPIQVNLALFKNIVPAQSSFKVTGPSIQILCIKADAGYWEKLVNEPNAKTKSWLSVDWNLWKDEDEEKADEQVNFGGGGMGGGGYGDMSNMMNMMQGGGMGGMDMSALQGMGGMGGADSDDEDEEGAPAADLKDLE</sequence>
<dbReference type="EMBL" id="CYKH01002074">
    <property type="protein sequence ID" value="CUG92648.1"/>
    <property type="molecule type" value="Genomic_DNA"/>
</dbReference>
<dbReference type="GO" id="GO:0051879">
    <property type="term" value="F:Hsp90 protein binding"/>
    <property type="evidence" value="ECO:0007669"/>
    <property type="project" value="InterPro"/>
</dbReference>
<evidence type="ECO:0000313" key="6">
    <source>
        <dbReference type="Proteomes" id="UP000051952"/>
    </source>
</evidence>
<dbReference type="OrthoDB" id="1564555at2759"/>
<dbReference type="GO" id="GO:0006457">
    <property type="term" value="P:protein folding"/>
    <property type="evidence" value="ECO:0007669"/>
    <property type="project" value="TreeGrafter"/>
</dbReference>
<proteinExistence type="inferred from homology"/>
<dbReference type="EMBL" id="MH492784">
    <property type="protein sequence ID" value="AXL08263.1"/>
    <property type="molecule type" value="Genomic_DNA"/>
</dbReference>
<dbReference type="InterPro" id="IPR045250">
    <property type="entry name" value="p23-like"/>
</dbReference>
<dbReference type="SUPFAM" id="SSF49764">
    <property type="entry name" value="HSP20-like chaperones"/>
    <property type="match status" value="1"/>
</dbReference>
<evidence type="ECO:0000259" key="3">
    <source>
        <dbReference type="PROSITE" id="PS51203"/>
    </source>
</evidence>
<dbReference type="Gene3D" id="2.60.40.790">
    <property type="match status" value="1"/>
</dbReference>
<reference evidence="4" key="3">
    <citation type="submission" date="2018-06" db="EMBL/GenBank/DDBJ databases">
        <title>Genome-wide identification and phylogeny of proteins bearing alpha-crystallin domain-like in kinetoplastid protists unveil eight evolutionarily conserved protein families including four previously unrecognized and the small heat shock protein family.</title>
        <authorList>
            <person name="Costa-Martins A.G."/>
            <person name="Lima L."/>
            <person name="Alves J.M.P."/>
            <person name="Serrano M.G."/>
            <person name="Buck G.A."/>
            <person name="Camargo E.P."/>
            <person name="Teixeira M.M.G."/>
        </authorList>
    </citation>
    <scope>NUCLEOTIDE SEQUENCE</scope>
    <source>
        <strain evidence="4">CYKH01002074.1_7</strain>
    </source>
</reference>
<dbReference type="PANTHER" id="PTHR22932:SF9">
    <property type="entry name" value="CS DOMAIN-CONTAINING PROTEIN"/>
    <property type="match status" value="1"/>
</dbReference>
<organism evidence="5 6">
    <name type="scientific">Bodo saltans</name>
    <name type="common">Flagellated protozoan</name>
    <dbReference type="NCBI Taxonomy" id="75058"/>
    <lineage>
        <taxon>Eukaryota</taxon>
        <taxon>Discoba</taxon>
        <taxon>Euglenozoa</taxon>
        <taxon>Kinetoplastea</taxon>
        <taxon>Metakinetoplastina</taxon>
        <taxon>Eubodonida</taxon>
        <taxon>Bodonidae</taxon>
        <taxon>Bodo</taxon>
    </lineage>
</organism>
<dbReference type="GO" id="GO:0051087">
    <property type="term" value="F:protein-folding chaperone binding"/>
    <property type="evidence" value="ECO:0007669"/>
    <property type="project" value="TreeGrafter"/>
</dbReference>
<feature type="region of interest" description="Disordered" evidence="2">
    <location>
        <begin position="156"/>
        <end position="186"/>
    </location>
</feature>
<reference evidence="5" key="2">
    <citation type="submission" date="2015-09" db="EMBL/GenBank/DDBJ databases">
        <authorList>
            <person name="Jackson K.R."/>
            <person name="Lunt B.L."/>
            <person name="Fisher J.N.B."/>
            <person name="Gardner A.V."/>
            <person name="Bailey M.E."/>
            <person name="Deus L.M."/>
            <person name="Earl A.S."/>
            <person name="Gibby P.D."/>
            <person name="Hartmann K.A."/>
            <person name="Liu J.E."/>
            <person name="Manci A.M."/>
            <person name="Nielsen D.A."/>
            <person name="Solomon M.B."/>
            <person name="Breakwell D.P."/>
            <person name="Burnett S.H."/>
            <person name="Grose J.H."/>
        </authorList>
    </citation>
    <scope>NUCLEOTIDE SEQUENCE [LARGE SCALE GENOMIC DNA]</scope>
    <source>
        <strain evidence="5">Lake Konstanz</strain>
    </source>
</reference>
<dbReference type="PANTHER" id="PTHR22932">
    <property type="entry name" value="TELOMERASE-BINDING PROTEIN P23 HSP90 CO-CHAPERONE"/>
    <property type="match status" value="1"/>
</dbReference>
<protein>
    <submittedName>
        <fullName evidence="4">p23A protein</fullName>
    </submittedName>
</protein>
<dbReference type="InterPro" id="IPR007052">
    <property type="entry name" value="CS_dom"/>
</dbReference>
<reference evidence="6" key="1">
    <citation type="submission" date="2015-09" db="EMBL/GenBank/DDBJ databases">
        <authorList>
            <consortium name="Pathogen Informatics"/>
        </authorList>
    </citation>
    <scope>NUCLEOTIDE SEQUENCE [LARGE SCALE GENOMIC DNA]</scope>
    <source>
        <strain evidence="6">Lake Konstanz</strain>
    </source>
</reference>
<dbReference type="Proteomes" id="UP000051952">
    <property type="component" value="Unassembled WGS sequence"/>
</dbReference>
<gene>
    <name evidence="4" type="primary">p23A</name>
    <name evidence="5" type="ORF">BSAL_38665</name>
</gene>
<dbReference type="OMA" id="EEGPYWP"/>
<dbReference type="CDD" id="cd06465">
    <property type="entry name" value="p23_hB-ind1_like"/>
    <property type="match status" value="1"/>
</dbReference>
<comment type="similarity">
    <text evidence="1">Belongs to the p23/wos2 family.</text>
</comment>
<evidence type="ECO:0000256" key="1">
    <source>
        <dbReference type="ARBA" id="ARBA00025733"/>
    </source>
</evidence>
<evidence type="ECO:0000256" key="2">
    <source>
        <dbReference type="SAM" id="MobiDB-lite"/>
    </source>
</evidence>
<evidence type="ECO:0000313" key="4">
    <source>
        <dbReference type="EMBL" id="AXL08263.1"/>
    </source>
</evidence>
<accession>A0A0S4JTH1</accession>
<dbReference type="GO" id="GO:0051131">
    <property type="term" value="P:chaperone-mediated protein complex assembly"/>
    <property type="evidence" value="ECO:0007669"/>
    <property type="project" value="TreeGrafter"/>
</dbReference>
<name>A0A0S4JTH1_BODSA</name>
<feature type="domain" description="CS" evidence="3">
    <location>
        <begin position="1"/>
        <end position="93"/>
    </location>
</feature>
<dbReference type="VEuPathDB" id="TriTrypDB:BSAL_38665"/>
<dbReference type="AlphaFoldDB" id="A0A0S4JTH1"/>
<keyword evidence="6" id="KW-1185">Reference proteome</keyword>
<dbReference type="GO" id="GO:0005634">
    <property type="term" value="C:nucleus"/>
    <property type="evidence" value="ECO:0007669"/>
    <property type="project" value="TreeGrafter"/>
</dbReference>
<dbReference type="GO" id="GO:0005829">
    <property type="term" value="C:cytosol"/>
    <property type="evidence" value="ECO:0007669"/>
    <property type="project" value="TreeGrafter"/>
</dbReference>
<dbReference type="InterPro" id="IPR008978">
    <property type="entry name" value="HSP20-like_chaperone"/>
</dbReference>
<evidence type="ECO:0000313" key="5">
    <source>
        <dbReference type="EMBL" id="CUG92648.1"/>
    </source>
</evidence>
<dbReference type="Pfam" id="PF04969">
    <property type="entry name" value="CS"/>
    <property type="match status" value="1"/>
</dbReference>